<reference evidence="1 2" key="1">
    <citation type="submission" date="2021-06" db="EMBL/GenBank/DDBJ databases">
        <title>Caerostris darwini draft genome.</title>
        <authorList>
            <person name="Kono N."/>
            <person name="Arakawa K."/>
        </authorList>
    </citation>
    <scope>NUCLEOTIDE SEQUENCE [LARGE SCALE GENOMIC DNA]</scope>
</reference>
<comment type="caution">
    <text evidence="1">The sequence shown here is derived from an EMBL/GenBank/DDBJ whole genome shotgun (WGS) entry which is preliminary data.</text>
</comment>
<protein>
    <recommendedName>
        <fullName evidence="3">LAGLIDADG homing endonuclease</fullName>
    </recommendedName>
</protein>
<evidence type="ECO:0000313" key="1">
    <source>
        <dbReference type="EMBL" id="GIY74381.1"/>
    </source>
</evidence>
<gene>
    <name evidence="1" type="ORF">CDAR_197701</name>
</gene>
<keyword evidence="2" id="KW-1185">Reference proteome</keyword>
<accession>A0AAV4VVS3</accession>
<evidence type="ECO:0008006" key="3">
    <source>
        <dbReference type="Google" id="ProtNLM"/>
    </source>
</evidence>
<dbReference type="AlphaFoldDB" id="A0AAV4VVS3"/>
<proteinExistence type="predicted"/>
<organism evidence="1 2">
    <name type="scientific">Caerostris darwini</name>
    <dbReference type="NCBI Taxonomy" id="1538125"/>
    <lineage>
        <taxon>Eukaryota</taxon>
        <taxon>Metazoa</taxon>
        <taxon>Ecdysozoa</taxon>
        <taxon>Arthropoda</taxon>
        <taxon>Chelicerata</taxon>
        <taxon>Arachnida</taxon>
        <taxon>Araneae</taxon>
        <taxon>Araneomorphae</taxon>
        <taxon>Entelegynae</taxon>
        <taxon>Araneoidea</taxon>
        <taxon>Araneidae</taxon>
        <taxon>Caerostris</taxon>
    </lineage>
</organism>
<name>A0AAV4VVS3_9ARAC</name>
<sequence length="120" mass="13762">MGATVQGNKNGLVPPTSTPILKTLQQFSLIGFRFQAEDGKCLKLKDILYLVALEMNLEVQPSMKITYLRELIKSSPLFHNGDVVNSLIENIIAMNEEKLRQEYLEEKRRQDFLEQKTSPH</sequence>
<dbReference type="EMBL" id="BPLQ01013743">
    <property type="protein sequence ID" value="GIY74381.1"/>
    <property type="molecule type" value="Genomic_DNA"/>
</dbReference>
<dbReference type="Proteomes" id="UP001054837">
    <property type="component" value="Unassembled WGS sequence"/>
</dbReference>
<evidence type="ECO:0000313" key="2">
    <source>
        <dbReference type="Proteomes" id="UP001054837"/>
    </source>
</evidence>